<comment type="caution">
    <text evidence="2">The sequence shown here is derived from an EMBL/GenBank/DDBJ whole genome shotgun (WGS) entry which is preliminary data.</text>
</comment>
<accession>A0A2M8KY60</accession>
<dbReference type="EMBL" id="PFEF01000003">
    <property type="protein sequence ID" value="PJE64831.1"/>
    <property type="molecule type" value="Genomic_DNA"/>
</dbReference>
<reference evidence="3" key="1">
    <citation type="submission" date="2017-09" db="EMBL/GenBank/DDBJ databases">
        <title>Depth-based differentiation of microbial function through sediment-hosted aquifers and enrichment of novel symbionts in the deep terrestrial subsurface.</title>
        <authorList>
            <person name="Probst A.J."/>
            <person name="Ladd B."/>
            <person name="Jarett J.K."/>
            <person name="Geller-Mcgrath D.E."/>
            <person name="Sieber C.M.K."/>
            <person name="Emerson J.B."/>
            <person name="Anantharaman K."/>
            <person name="Thomas B.C."/>
            <person name="Malmstrom R."/>
            <person name="Stieglmeier M."/>
            <person name="Klingl A."/>
            <person name="Woyke T."/>
            <person name="Ryan C.M."/>
            <person name="Banfield J.F."/>
        </authorList>
    </citation>
    <scope>NUCLEOTIDE SEQUENCE [LARGE SCALE GENOMIC DNA]</scope>
</reference>
<organism evidence="2 3">
    <name type="scientific">Candidatus Ryanbacteria bacterium CG10_big_fil_rev_8_21_14_0_10_43_42</name>
    <dbReference type="NCBI Taxonomy" id="1974864"/>
    <lineage>
        <taxon>Bacteria</taxon>
        <taxon>Candidatus Ryaniibacteriota</taxon>
    </lineage>
</organism>
<proteinExistence type="predicted"/>
<dbReference type="Proteomes" id="UP000229098">
    <property type="component" value="Unassembled WGS sequence"/>
</dbReference>
<keyword evidence="1" id="KW-0472">Membrane</keyword>
<gene>
    <name evidence="2" type="ORF">COU90_01035</name>
</gene>
<keyword evidence="1" id="KW-0812">Transmembrane</keyword>
<dbReference type="AlphaFoldDB" id="A0A2M8KY60"/>
<protein>
    <submittedName>
        <fullName evidence="2">Uncharacterized protein</fullName>
    </submittedName>
</protein>
<feature type="transmembrane region" description="Helical" evidence="1">
    <location>
        <begin position="7"/>
        <end position="28"/>
    </location>
</feature>
<evidence type="ECO:0000313" key="2">
    <source>
        <dbReference type="EMBL" id="PJE64831.1"/>
    </source>
</evidence>
<keyword evidence="1" id="KW-1133">Transmembrane helix</keyword>
<sequence length="71" mass="7949">MRNEIKAILFQNIWLIALLIIAGGFVVYTKNNALDGDGVPPQELSSQSFRILDSTLTPRPVEQTIIIEPIR</sequence>
<evidence type="ECO:0000313" key="3">
    <source>
        <dbReference type="Proteomes" id="UP000229098"/>
    </source>
</evidence>
<evidence type="ECO:0000256" key="1">
    <source>
        <dbReference type="SAM" id="Phobius"/>
    </source>
</evidence>
<name>A0A2M8KY60_9BACT</name>